<dbReference type="KEGG" id="maic:MAIC_42640"/>
<keyword evidence="4" id="KW-1185">Reference proteome</keyword>
<dbReference type="EMBL" id="AP022561">
    <property type="protein sequence ID" value="BBX09461.1"/>
    <property type="molecule type" value="Genomic_DNA"/>
</dbReference>
<gene>
    <name evidence="3" type="ORF">MAIC_42640</name>
</gene>
<evidence type="ECO:0000256" key="1">
    <source>
        <dbReference type="SAM" id="MobiDB-lite"/>
    </source>
</evidence>
<reference evidence="3 4" key="1">
    <citation type="journal article" date="2019" name="Emerg. Microbes Infect.">
        <title>Comprehensive subspecies identification of 175 nontuberculous mycobacteria species based on 7547 genomic profiles.</title>
        <authorList>
            <person name="Matsumoto Y."/>
            <person name="Kinjo T."/>
            <person name="Motooka D."/>
            <person name="Nabeya D."/>
            <person name="Jung N."/>
            <person name="Uechi K."/>
            <person name="Horii T."/>
            <person name="Iida T."/>
            <person name="Fujita J."/>
            <person name="Nakamura S."/>
        </authorList>
    </citation>
    <scope>NUCLEOTIDE SEQUENCE [LARGE SCALE GENOMIC DNA]</scope>
    <source>
        <strain evidence="3 4">JCM 6376</strain>
    </source>
</reference>
<sequence>MTPRDWDPNHPMLRSPLAPHETAGVLRVHRAGFKGPDILKLLKMRATRLSRELERAISAEQEAAHQGRKIHDAKIPQGTV</sequence>
<dbReference type="Proteomes" id="UP000467327">
    <property type="component" value="Chromosome"/>
</dbReference>
<evidence type="ECO:0000313" key="3">
    <source>
        <dbReference type="EMBL" id="BBX09461.1"/>
    </source>
</evidence>
<feature type="domain" description="Gp68-like predicted RNA polymerase component" evidence="2">
    <location>
        <begin position="6"/>
        <end position="79"/>
    </location>
</feature>
<dbReference type="InterPro" id="IPR035343">
    <property type="entry name" value="Gp68"/>
</dbReference>
<accession>A0AAD1HR08</accession>
<evidence type="ECO:0000313" key="4">
    <source>
        <dbReference type="Proteomes" id="UP000467327"/>
    </source>
</evidence>
<feature type="region of interest" description="Disordered" evidence="1">
    <location>
        <begin position="60"/>
        <end position="80"/>
    </location>
</feature>
<dbReference type="Pfam" id="PF17469">
    <property type="entry name" value="GP68"/>
    <property type="match status" value="1"/>
</dbReference>
<organism evidence="3 4">
    <name type="scientific">Mycolicibacterium aichiense</name>
    <dbReference type="NCBI Taxonomy" id="1799"/>
    <lineage>
        <taxon>Bacteria</taxon>
        <taxon>Bacillati</taxon>
        <taxon>Actinomycetota</taxon>
        <taxon>Actinomycetes</taxon>
        <taxon>Mycobacteriales</taxon>
        <taxon>Mycobacteriaceae</taxon>
        <taxon>Mycolicibacterium</taxon>
    </lineage>
</organism>
<proteinExistence type="predicted"/>
<name>A0AAD1HR08_9MYCO</name>
<evidence type="ECO:0000259" key="2">
    <source>
        <dbReference type="Pfam" id="PF17469"/>
    </source>
</evidence>
<dbReference type="AlphaFoldDB" id="A0AAD1HR08"/>
<dbReference type="RefSeq" id="WP_115321717.1">
    <property type="nucleotide sequence ID" value="NZ_AP022561.1"/>
</dbReference>
<protein>
    <recommendedName>
        <fullName evidence="2">Gp68-like predicted RNA polymerase component domain-containing protein</fullName>
    </recommendedName>
</protein>
<feature type="compositionally biased region" description="Basic and acidic residues" evidence="1">
    <location>
        <begin position="60"/>
        <end position="74"/>
    </location>
</feature>